<dbReference type="Gene3D" id="3.10.310.10">
    <property type="entry name" value="Diaminopimelate Epimerase, Chain A, domain 1"/>
    <property type="match status" value="2"/>
</dbReference>
<dbReference type="EC" id="5.1.1.8" evidence="4"/>
<evidence type="ECO:0000256" key="3">
    <source>
        <dbReference type="ARBA" id="ARBA00035826"/>
    </source>
</evidence>
<dbReference type="GO" id="GO:0047580">
    <property type="term" value="F:4-hydroxyproline epimerase activity"/>
    <property type="evidence" value="ECO:0007669"/>
    <property type="project" value="UniProtKB-EC"/>
</dbReference>
<keyword evidence="6" id="KW-1185">Reference proteome</keyword>
<evidence type="ECO:0000313" key="5">
    <source>
        <dbReference type="EMBL" id="SON54356.1"/>
    </source>
</evidence>
<dbReference type="OrthoDB" id="181267at2"/>
<reference evidence="6" key="1">
    <citation type="submission" date="2017-09" db="EMBL/GenBank/DDBJ databases">
        <title>Genome sequence of Nannocystis excedens DSM 71.</title>
        <authorList>
            <person name="Blom J."/>
        </authorList>
    </citation>
    <scope>NUCLEOTIDE SEQUENCE [LARGE SCALE GENOMIC DNA]</scope>
    <source>
        <strain evidence="6">type strain: E19</strain>
    </source>
</reference>
<dbReference type="RefSeq" id="WP_099554635.1">
    <property type="nucleotide sequence ID" value="NZ_LT960614.1"/>
</dbReference>
<dbReference type="AlphaFoldDB" id="A0A2C9D282"/>
<organism evidence="5 6">
    <name type="scientific">Hartmannibacter diazotrophicus</name>
    <dbReference type="NCBI Taxonomy" id="1482074"/>
    <lineage>
        <taxon>Bacteria</taxon>
        <taxon>Pseudomonadati</taxon>
        <taxon>Pseudomonadota</taxon>
        <taxon>Alphaproteobacteria</taxon>
        <taxon>Hyphomicrobiales</taxon>
        <taxon>Pleomorphomonadaceae</taxon>
        <taxon>Hartmannibacter</taxon>
    </lineage>
</organism>
<dbReference type="KEGG" id="hdi:HDIA_0815"/>
<sequence length="339" mass="35873">MALARPFSGSNRWITTIDSHTAGHPTRVVTGGLPPIPGGTVAERCETFRSHYDDLRTFLLHEPRGHSAMVGVVMVESAVADFGAFFLASYKYLEMCGHATIGLAVTLYHLGLIGPDENGKAEFTLEVPAGVIALAVDFDDDRISGVSFDNVPAFVAAESVAVAAPSGEIAADIVYGGNWYAVVPAEAAGVTLEPSGVGRAMEIGAAIKQDLNAKIAEDTVAGVSRPVDSVLFFAESEEAGRLVNRQLVVLESNKFDRSPCGTGTSARLAQLIRRGRLQVGETIRSRNILGVDFEATALADASLPDGRIRPRIRGLAHITGMHGFVLTEGDPLASGFLCR</sequence>
<dbReference type="Pfam" id="PF05544">
    <property type="entry name" value="Pro_racemase"/>
    <property type="match status" value="1"/>
</dbReference>
<evidence type="ECO:0000256" key="4">
    <source>
        <dbReference type="ARBA" id="ARBA00039135"/>
    </source>
</evidence>
<keyword evidence="2 5" id="KW-0413">Isomerase</keyword>
<dbReference type="PIRSF" id="PIRSF029792">
    <property type="entry name" value="Pro_racemase"/>
    <property type="match status" value="1"/>
</dbReference>
<comment type="catalytic activity">
    <reaction evidence="3">
        <text>trans-4-hydroxy-L-proline = cis-4-hydroxy-D-proline</text>
        <dbReference type="Rhea" id="RHEA:21152"/>
        <dbReference type="ChEBI" id="CHEBI:57690"/>
        <dbReference type="ChEBI" id="CHEBI:58375"/>
        <dbReference type="EC" id="5.1.1.8"/>
    </reaction>
</comment>
<dbReference type="EMBL" id="LT960614">
    <property type="protein sequence ID" value="SON54356.1"/>
    <property type="molecule type" value="Genomic_DNA"/>
</dbReference>
<dbReference type="Proteomes" id="UP000223606">
    <property type="component" value="Chromosome 1"/>
</dbReference>
<dbReference type="SUPFAM" id="SSF54506">
    <property type="entry name" value="Diaminopimelate epimerase-like"/>
    <property type="match status" value="1"/>
</dbReference>
<protein>
    <recommendedName>
        <fullName evidence="4">4-hydroxyproline epimerase</fullName>
        <ecNumber evidence="4">5.1.1.8</ecNumber>
    </recommendedName>
</protein>
<comment type="similarity">
    <text evidence="1">Belongs to the proline racemase family.</text>
</comment>
<evidence type="ECO:0000256" key="1">
    <source>
        <dbReference type="ARBA" id="ARBA00007529"/>
    </source>
</evidence>
<dbReference type="SFLD" id="SFLDS00028">
    <property type="entry name" value="Proline_Racemase"/>
    <property type="match status" value="1"/>
</dbReference>
<proteinExistence type="inferred from homology"/>
<evidence type="ECO:0000313" key="6">
    <source>
        <dbReference type="Proteomes" id="UP000223606"/>
    </source>
</evidence>
<name>A0A2C9D282_9HYPH</name>
<dbReference type="PANTHER" id="PTHR33442">
    <property type="entry name" value="TRANS-3-HYDROXY-L-PROLINE DEHYDRATASE"/>
    <property type="match status" value="1"/>
</dbReference>
<gene>
    <name evidence="5" type="ORF">HDIA_0815</name>
</gene>
<dbReference type="InterPro" id="IPR008794">
    <property type="entry name" value="Pro_racemase_fam"/>
</dbReference>
<dbReference type="PANTHER" id="PTHR33442:SF1">
    <property type="entry name" value="TRANS-3-HYDROXY-L-PROLINE DEHYDRATASE"/>
    <property type="match status" value="1"/>
</dbReference>
<evidence type="ECO:0000256" key="2">
    <source>
        <dbReference type="ARBA" id="ARBA00023235"/>
    </source>
</evidence>
<accession>A0A2C9D282</accession>